<evidence type="ECO:0000313" key="1">
    <source>
        <dbReference type="Ensembl" id="ENSP00000467983.1"/>
    </source>
</evidence>
<dbReference type="Ensembl" id="ENST00000585650.1">
    <property type="protein sequence ID" value="ENSP00000467983.1"/>
    <property type="gene ID" value="ENSG00000152234.17"/>
</dbReference>
<name>K7EQU6_HUMAN</name>
<keyword evidence="2" id="KW-1185">Reference proteome</keyword>
<organism evidence="1 2">
    <name type="scientific">Homo sapiens</name>
    <name type="common">Human</name>
    <dbReference type="NCBI Taxonomy" id="9606"/>
    <lineage>
        <taxon>Eukaryota</taxon>
        <taxon>Metazoa</taxon>
        <taxon>Chordata</taxon>
        <taxon>Craniata</taxon>
        <taxon>Vertebrata</taxon>
        <taxon>Euteleostomi</taxon>
        <taxon>Mammalia</taxon>
        <taxon>Eutheria</taxon>
        <taxon>Euarchontoglires</taxon>
        <taxon>Primates</taxon>
        <taxon>Haplorrhini</taxon>
        <taxon>Catarrhini</taxon>
        <taxon>Hominidae</taxon>
        <taxon>Homo</taxon>
    </lineage>
</organism>
<dbReference type="ExpressionAtlas" id="K7EQU6">
    <property type="expression patterns" value="baseline and differential"/>
</dbReference>
<dbReference type="Ensembl" id="ENST00000585650.1">
    <property type="protein sequence ID" value="ENSP00000467983.1"/>
    <property type="gene ID" value="ENSG00000152234.16"/>
</dbReference>
<dbReference type="GeneTree" id="ENSGT00550000074846"/>
<dbReference type="UCSC" id="uc060oum.1">
    <property type="organism name" value="human"/>
</dbReference>
<evidence type="ECO:0000313" key="2">
    <source>
        <dbReference type="Proteomes" id="UP000005640"/>
    </source>
</evidence>
<dbReference type="OrthoDB" id="9805536at2759"/>
<dbReference type="HOGENOM" id="CLU_2621369_0_0_1"/>
<reference evidence="1" key="4">
    <citation type="submission" date="2025-08" db="UniProtKB">
        <authorList>
            <consortium name="Ensembl"/>
        </authorList>
    </citation>
    <scope>IDENTIFICATION</scope>
</reference>
<protein>
    <submittedName>
        <fullName evidence="1">ATP synthase F1 subunit alpha</fullName>
    </submittedName>
</protein>
<dbReference type="Proteomes" id="UP000005640">
    <property type="component" value="Chromosome 18"/>
</dbReference>
<dbReference type="EMBL" id="AC012569">
    <property type="status" value="NOT_ANNOTATED_CDS"/>
    <property type="molecule type" value="Genomic_DNA"/>
</dbReference>
<dbReference type="Bgee" id="ENSG00000152234">
    <property type="expression patterns" value="Expressed in heart right ventricle and 216 other cell types or tissues"/>
</dbReference>
<gene>
    <name evidence="1" type="primary">ATP5F1A</name>
</gene>
<dbReference type="VEuPathDB" id="HostDB:ENSG00000152234"/>
<reference evidence="1 2" key="1">
    <citation type="journal article" date="2001" name="Nature">
        <title>Initial sequencing and analysis of the human genome.</title>
        <authorList>
            <consortium name="International Human Genome Sequencing Consortium"/>
            <person name="Lander E.S."/>
            <person name="Linton L.M."/>
            <person name="Birren B."/>
            <person name="Nusbaum C."/>
            <person name="Zody M.C."/>
            <person name="Baldwin J."/>
            <person name="Devon K."/>
            <person name="Dewar K."/>
            <person name="Doyle M."/>
            <person name="FitzHugh W."/>
            <person name="Funke R."/>
            <person name="Gage D."/>
            <person name="Harris K."/>
            <person name="Heaford A."/>
            <person name="Howland J."/>
            <person name="Kann L."/>
            <person name="Lehoczky J."/>
            <person name="LeVine R."/>
            <person name="McEwan P."/>
            <person name="McKernan K."/>
            <person name="Meldrim J."/>
            <person name="Mesirov J.P."/>
            <person name="Miranda C."/>
            <person name="Morris W."/>
            <person name="Naylor J."/>
            <person name="Raymond C."/>
            <person name="Rosetti M."/>
            <person name="Santos R."/>
            <person name="Sheridan A."/>
            <person name="Sougnez C."/>
            <person name="Stange-Thomann N."/>
            <person name="Stojanovic N."/>
            <person name="Subramanian A."/>
            <person name="Wyman D."/>
            <person name="Rogers J."/>
            <person name="Sulston J."/>
            <person name="Ainscough R."/>
            <person name="Beck S."/>
            <person name="Bentley D."/>
            <person name="Burton J."/>
            <person name="Clee C."/>
            <person name="Carter N."/>
            <person name="Coulson A."/>
            <person name="Deadman R."/>
            <person name="Deloukas P."/>
            <person name="Dunham A."/>
            <person name="Dunham I."/>
            <person name="Durbin R."/>
            <person name="French L."/>
            <person name="Grafham D."/>
            <person name="Gregory S."/>
            <person name="Hubbard T."/>
            <person name="Humphray S."/>
            <person name="Hunt A."/>
            <person name="Jones M."/>
            <person name="Lloyd C."/>
            <person name="McMurray A."/>
            <person name="Matthews L."/>
            <person name="Mercer S."/>
            <person name="Milne S."/>
            <person name="Mullikin J.C."/>
            <person name="Mungall A."/>
            <person name="Plumb R."/>
            <person name="Ross M."/>
            <person name="Shownkeen R."/>
            <person name="Sims S."/>
            <person name="Waterston R.H."/>
            <person name="Wilson R.K."/>
            <person name="Hillier L.W."/>
            <person name="McPherson J.D."/>
            <person name="Marra M.A."/>
            <person name="Mardis E.R."/>
            <person name="Fulton L.A."/>
            <person name="Chinwalla A.T."/>
            <person name="Pepin K.H."/>
            <person name="Gish W.R."/>
            <person name="Chissoe S.L."/>
            <person name="Wendl M.C."/>
            <person name="Delehaunty K.D."/>
            <person name="Miner T.L."/>
            <person name="Delehaunty A."/>
            <person name="Kramer J.B."/>
            <person name="Cook L.L."/>
            <person name="Fulton R.S."/>
            <person name="Johnson D.L."/>
            <person name="Minx P.J."/>
            <person name="Clifton S.W."/>
            <person name="Hawkins T."/>
            <person name="Branscomb E."/>
            <person name="Predki P."/>
            <person name="Richardson P."/>
            <person name="Wenning S."/>
            <person name="Slezak T."/>
            <person name="Doggett N."/>
            <person name="Cheng J.F."/>
            <person name="Olsen A."/>
            <person name="Lucas S."/>
            <person name="Elkin C."/>
            <person name="Uberbacher E."/>
            <person name="Frazier M."/>
            <person name="Gibbs R.A."/>
            <person name="Muzny D.M."/>
            <person name="Scherer S.E."/>
            <person name="Bouck J.B."/>
            <person name="Sodergren E.J."/>
            <person name="Worley K.C."/>
            <person name="Rives C.M."/>
            <person name="Gorrell J.H."/>
            <person name="Metzker M.L."/>
            <person name="Naylor S.L."/>
            <person name="Kucherlapati R.S."/>
            <person name="Nelson D.L."/>
            <person name="Weinstock G.M."/>
            <person name="Sakaki Y."/>
            <person name="Fujiyama A."/>
            <person name="Hattori M."/>
            <person name="Yada T."/>
            <person name="Toyoda A."/>
            <person name="Itoh T."/>
            <person name="Kawagoe C."/>
            <person name="Watanabe H."/>
            <person name="Totoki Y."/>
            <person name="Taylor T."/>
            <person name="Weissenbach J."/>
            <person name="Heilig R."/>
            <person name="Saurin W."/>
            <person name="Artiguenave F."/>
            <person name="Brottier P."/>
            <person name="Bruls T."/>
            <person name="Pelletier E."/>
            <person name="Robert C."/>
            <person name="Wincker P."/>
            <person name="Smith D.R."/>
            <person name="Doucette-Stamm L."/>
            <person name="Rubenfield M."/>
            <person name="Weinstock K."/>
            <person name="Lee H.M."/>
            <person name="Dubois J."/>
            <person name="Rosenthal A."/>
            <person name="Platzer M."/>
            <person name="Nyakatura G."/>
            <person name="Taudien S."/>
            <person name="Rump A."/>
            <person name="Yang H."/>
            <person name="Yu J."/>
            <person name="Wang J."/>
            <person name="Huang G."/>
            <person name="Gu J."/>
            <person name="Hood L."/>
            <person name="Rowen L."/>
            <person name="Madan A."/>
            <person name="Qin S."/>
            <person name="Davis R.W."/>
            <person name="Federspiel N.A."/>
            <person name="Abola A.P."/>
            <person name="Proctor M.J."/>
            <person name="Myers R.M."/>
            <person name="Schmutz J."/>
            <person name="Dickson M."/>
            <person name="Grimwood J."/>
            <person name="Cox D.R."/>
            <person name="Olson M.V."/>
            <person name="Kaul R."/>
            <person name="Raymond C."/>
            <person name="Shimizu N."/>
            <person name="Kawasaki K."/>
            <person name="Minoshima S."/>
            <person name="Evans G.A."/>
            <person name="Athanasiou M."/>
            <person name="Schultz R."/>
            <person name="Roe B.A."/>
            <person name="Chen F."/>
            <person name="Pan H."/>
            <person name="Ramser J."/>
            <person name="Lehrach H."/>
            <person name="Reinhardt R."/>
            <person name="McCombie W.R."/>
            <person name="de la Bastide M."/>
            <person name="Dedhia N."/>
            <person name="Blocker H."/>
            <person name="Hornischer K."/>
            <person name="Nordsiek G."/>
            <person name="Agarwala R."/>
            <person name="Aravind L."/>
            <person name="Bailey J.A."/>
            <person name="Bateman A."/>
            <person name="Batzoglou S."/>
            <person name="Birney E."/>
            <person name="Bork P."/>
            <person name="Brown D.G."/>
            <person name="Burge C.B."/>
            <person name="Cerutti L."/>
            <person name="Chen H.C."/>
            <person name="Church D."/>
            <person name="Clamp M."/>
            <person name="Copley R.R."/>
            <person name="Doerks T."/>
            <person name="Eddy S.R."/>
            <person name="Eichler E.E."/>
            <person name="Furey T.S."/>
            <person name="Galagan J."/>
            <person name="Gilbert J.G."/>
            <person name="Harmon C."/>
            <person name="Hayashizaki Y."/>
            <person name="Haussler D."/>
            <person name="Hermjakob H."/>
            <person name="Hokamp K."/>
            <person name="Jang W."/>
            <person name="Johnson L.S."/>
            <person name="Jones T.A."/>
            <person name="Kasif S."/>
            <person name="Kaspryzk A."/>
            <person name="Kennedy S."/>
            <person name="Kent W.J."/>
            <person name="Kitts P."/>
            <person name="Koonin E.V."/>
            <person name="Korf I."/>
            <person name="Kulp D."/>
            <person name="Lancet D."/>
            <person name="Lowe T.M."/>
            <person name="McLysaght A."/>
            <person name="Mikkelsen T."/>
            <person name="Moran J.V."/>
            <person name="Mulder N."/>
            <person name="Pollara V.J."/>
            <person name="Ponting C.P."/>
            <person name="Schuler G."/>
            <person name="Schultz J."/>
            <person name="Slater G."/>
            <person name="Smit A.F."/>
            <person name="Stupka E."/>
            <person name="Szustakowski J."/>
            <person name="Thierry-Mieg D."/>
            <person name="Thierry-Mieg J."/>
            <person name="Wagner L."/>
            <person name="Wallis J."/>
            <person name="Wheeler R."/>
            <person name="Williams A."/>
            <person name="Wolf Y.I."/>
            <person name="Wolfe K.H."/>
            <person name="Yang S.P."/>
            <person name="Yeh R.F."/>
            <person name="Collins F."/>
            <person name="Guyer M.S."/>
            <person name="Peterson J."/>
            <person name="Felsenfeld A."/>
            <person name="Wetterstrand K.A."/>
            <person name="Patrinos A."/>
            <person name="Morgan M.J."/>
            <person name="de Jong P."/>
            <person name="Catanese J.J."/>
            <person name="Osoegawa K."/>
            <person name="Shizuya H."/>
            <person name="Choi S."/>
            <person name="Chen Y.J."/>
        </authorList>
    </citation>
    <scope>NUCLEOTIDE SEQUENCE [LARGE SCALE GENOMIC DNA]</scope>
</reference>
<dbReference type="OpenTargets" id="ENSG00000152234"/>
<accession>K7EQU6</accession>
<reference evidence="1 2" key="3">
    <citation type="journal article" date="2005" name="Nature">
        <title>DNA sequence and analysis of human chromosome 18.</title>
        <authorList>
            <person name="Nusbaum C."/>
            <person name="Zody M.C."/>
            <person name="Borowsky M.L."/>
            <person name="Kamal M."/>
            <person name="Kodira C.D."/>
            <person name="Taylor T.D."/>
            <person name="Whittaker C.A."/>
            <person name="Chang J.L."/>
            <person name="Cuomo C.A."/>
            <person name="Dewar K."/>
            <person name="FitzGerald M.G."/>
            <person name="Yang X."/>
            <person name="Abouelleil A."/>
            <person name="Allen N.R."/>
            <person name="Anderson S."/>
            <person name="Bloom T."/>
            <person name="Bugalter B."/>
            <person name="Butler J."/>
            <person name="Cook A."/>
            <person name="DeCaprio D."/>
            <person name="Engels R."/>
            <person name="Garber M."/>
            <person name="Gnirke A."/>
            <person name="Hafez N."/>
            <person name="Hall J.L."/>
            <person name="Norman C.H."/>
            <person name="Itoh T."/>
            <person name="Jaffe D.B."/>
            <person name="Kuroki Y."/>
            <person name="Lehoczky J."/>
            <person name="Lui A."/>
            <person name="Macdonald P."/>
            <person name="Mauceli E."/>
            <person name="Mikkelsen T.S."/>
            <person name="Naylor J.W."/>
            <person name="Nicol R."/>
            <person name="Nguyen C."/>
            <person name="Noguchi H."/>
            <person name="O'Leary S.B."/>
            <person name="O'Neill K."/>
            <person name="Piqani B."/>
            <person name="Smith C.L."/>
            <person name="Talamas J.A."/>
            <person name="Topham K."/>
            <person name="Totoki Y."/>
            <person name="Toyoda A."/>
            <person name="Wain H.M."/>
            <person name="Young S.K."/>
            <person name="Zeng Q."/>
            <person name="Zimmer A.R."/>
            <person name="Fujiyama A."/>
            <person name="Hattori M."/>
            <person name="Birren B.W."/>
            <person name="Sakaki Y."/>
            <person name="Lander E.S."/>
        </authorList>
    </citation>
    <scope>NUCLEOTIDE SEQUENCE [LARGE SCALE GENOMIC DNA]</scope>
</reference>
<reference evidence="1 2" key="2">
    <citation type="journal article" date="2004" name="Nature">
        <title>Finishing the euchromatic sequence of the human genome.</title>
        <authorList>
            <consortium name="International Human Genome Sequencing Consortium"/>
        </authorList>
    </citation>
    <scope>NUCLEOTIDE SEQUENCE [LARGE SCALE GENOMIC DNA]</scope>
</reference>
<dbReference type="AlphaFoldDB" id="K7EQU6"/>
<sequence>MVILWRKKKSPSRSPEMLWVHLSLLQGTSMPLTLIFKRLRWDFAVLARLVQTLGLKWSARLPKCWYYWREPLHPTPVC</sequence>
<proteinExistence type="predicted"/>
<reference evidence="1" key="5">
    <citation type="submission" date="2025-09" db="UniProtKB">
        <authorList>
            <consortium name="Ensembl"/>
        </authorList>
    </citation>
    <scope>IDENTIFICATION</scope>
</reference>
<dbReference type="HGNC" id="HGNC:823">
    <property type="gene designation" value="ATP5F1A"/>
</dbReference>